<dbReference type="AlphaFoldDB" id="A0A3R5WM67"/>
<organism evidence="3 4">
    <name type="scientific">Coprococcus eutactus</name>
    <dbReference type="NCBI Taxonomy" id="33043"/>
    <lineage>
        <taxon>Bacteria</taxon>
        <taxon>Bacillati</taxon>
        <taxon>Bacillota</taxon>
        <taxon>Clostridia</taxon>
        <taxon>Lachnospirales</taxon>
        <taxon>Lachnospiraceae</taxon>
        <taxon>Coprococcus</taxon>
    </lineage>
</organism>
<evidence type="ECO:0000259" key="2">
    <source>
        <dbReference type="Pfam" id="PF13708"/>
    </source>
</evidence>
<dbReference type="GO" id="GO:0008168">
    <property type="term" value="F:methyltransferase activity"/>
    <property type="evidence" value="ECO:0007669"/>
    <property type="project" value="InterPro"/>
</dbReference>
<dbReference type="Proteomes" id="UP000283295">
    <property type="component" value="Unassembled WGS sequence"/>
</dbReference>
<dbReference type="Pfam" id="PF13708">
    <property type="entry name" value="DUF4942"/>
    <property type="match status" value="1"/>
</dbReference>
<feature type="coiled-coil region" evidence="1">
    <location>
        <begin position="208"/>
        <end position="235"/>
    </location>
</feature>
<evidence type="ECO:0000256" key="1">
    <source>
        <dbReference type="SAM" id="Coils"/>
    </source>
</evidence>
<comment type="caution">
    <text evidence="3">The sequence shown here is derived from an EMBL/GenBank/DDBJ whole genome shotgun (WGS) entry which is preliminary data.</text>
</comment>
<proteinExistence type="predicted"/>
<dbReference type="InterPro" id="IPR002052">
    <property type="entry name" value="DNA_methylase_N6_adenine_CS"/>
</dbReference>
<evidence type="ECO:0000313" key="3">
    <source>
        <dbReference type="EMBL" id="RGS43570.1"/>
    </source>
</evidence>
<name>A0A3R5WM67_9FIRM</name>
<dbReference type="PROSITE" id="PS00092">
    <property type="entry name" value="N6_MTASE"/>
    <property type="match status" value="1"/>
</dbReference>
<dbReference type="SUPFAM" id="SSF53335">
    <property type="entry name" value="S-adenosyl-L-methionine-dependent methyltransferases"/>
    <property type="match status" value="1"/>
</dbReference>
<feature type="domain" description="DUF4942" evidence="2">
    <location>
        <begin position="344"/>
        <end position="544"/>
    </location>
</feature>
<dbReference type="InterPro" id="IPR029063">
    <property type="entry name" value="SAM-dependent_MTases_sf"/>
</dbReference>
<accession>A0A3R5WM67</accession>
<gene>
    <name evidence="3" type="ORF">DWX94_04430</name>
</gene>
<dbReference type="InterPro" id="IPR031339">
    <property type="entry name" value="DUF4942"/>
</dbReference>
<evidence type="ECO:0000313" key="4">
    <source>
        <dbReference type="Proteomes" id="UP000283295"/>
    </source>
</evidence>
<dbReference type="OrthoDB" id="270332at2"/>
<reference evidence="3 4" key="1">
    <citation type="submission" date="2018-08" db="EMBL/GenBank/DDBJ databases">
        <title>A genome reference for cultivated species of the human gut microbiota.</title>
        <authorList>
            <person name="Zou Y."/>
            <person name="Xue W."/>
            <person name="Luo G."/>
        </authorList>
    </citation>
    <scope>NUCLEOTIDE SEQUENCE [LARGE SCALE GENOMIC DNA]</scope>
    <source>
        <strain evidence="3 4">AF22-21</strain>
    </source>
</reference>
<dbReference type="EMBL" id="QRVK01000006">
    <property type="protein sequence ID" value="RGS43570.1"/>
    <property type="molecule type" value="Genomic_DNA"/>
</dbReference>
<protein>
    <submittedName>
        <fullName evidence="3">DUF4942 domain-containing protein</fullName>
    </submittedName>
</protein>
<sequence length="599" mass="69536">MRLIQTIDNDEFYPTPATLVKRMLAGIDWNMVQTVLEPSAGKGDILREVALATESVRHDMDIDCIEADASLRQVLRYNFSEERKDSLNRQQGEIIKNSGCPNAENRFGKWKQYNRDTGYTAIPEELEAQLNAIEEEKKTFFADGIHIVGDDFLTYEPFKRYNLIVMNPPFSNGDKHLLKALEMQRTHGGSVVCLLNAETIRNPYTATRKELARLLNEYDASIEYLEQEFTNAEKKTAVEVALIKVAVPEKETEQDIFDRMAQTEHYEEFVPDESKEIEVADFIKAIVNRYKVEMKSGLELVRLYKGMKPYLESSFDESELKYRKPLIQLKDERDHDLTVNKYVKAVRLKYWKALLSNKKFVGKLTSTLQQQYREQTSSYANYDFSEFNIRTLLAEMNTKIKVGIEEEIGQMYDRLTEEHAYYPECQKNRHLYDGWKTNKAWKIGKKVILPCYGIFDSWSGKPRTYEAYNTLADIERILNFFDGDMTAEVNLESELRKSFEQGITKNIACKFFQATFYKKGTVHITFTCPELIDRFNIYAAQNRGWLPPSYGKKSYKDMTAEEKTVIDSFQGEKAYNEVLAKSDYYLASPIENRPLLTVA</sequence>
<dbReference type="GO" id="GO:0003676">
    <property type="term" value="F:nucleic acid binding"/>
    <property type="evidence" value="ECO:0007669"/>
    <property type="project" value="InterPro"/>
</dbReference>
<dbReference type="GO" id="GO:0032259">
    <property type="term" value="P:methylation"/>
    <property type="evidence" value="ECO:0007669"/>
    <property type="project" value="InterPro"/>
</dbReference>
<dbReference type="Gene3D" id="3.40.50.150">
    <property type="entry name" value="Vaccinia Virus protein VP39"/>
    <property type="match status" value="1"/>
</dbReference>
<keyword evidence="1" id="KW-0175">Coiled coil</keyword>